<feature type="transmembrane region" description="Helical" evidence="2">
    <location>
        <begin position="40"/>
        <end position="64"/>
    </location>
</feature>
<evidence type="ECO:0000313" key="3">
    <source>
        <dbReference type="EMBL" id="WVZ79367.1"/>
    </source>
</evidence>
<sequence length="185" mass="19061">MSRRSSAPAPPRPRHLKPRLLRAYAAGLATSRCRLRVEDLVGAAMAPALLLLHLLAAAAGVAVAPSPCGGAMPSPRISPTSPRLQVWLPLPLLAAAGVALSPRGCASHPSSRPPQQVPLPLPLVAAAAAPAPSRRSGGASCFPSLRRRRLPPLFAAAAAQGGRGRGEVLPRPHRCRRGERSGTGA</sequence>
<gene>
    <name evidence="3" type="ORF">U9M48_026951</name>
</gene>
<accession>A0AAQ3TYH5</accession>
<dbReference type="Proteomes" id="UP001341281">
    <property type="component" value="Chromosome 06"/>
</dbReference>
<evidence type="ECO:0000256" key="2">
    <source>
        <dbReference type="SAM" id="Phobius"/>
    </source>
</evidence>
<name>A0AAQ3TYH5_PASNO</name>
<keyword evidence="2" id="KW-1133">Transmembrane helix</keyword>
<keyword evidence="2" id="KW-0812">Transmembrane</keyword>
<keyword evidence="2" id="KW-0472">Membrane</keyword>
<dbReference type="AlphaFoldDB" id="A0AAQ3TYH5"/>
<organism evidence="3 4">
    <name type="scientific">Paspalum notatum var. saurae</name>
    <dbReference type="NCBI Taxonomy" id="547442"/>
    <lineage>
        <taxon>Eukaryota</taxon>
        <taxon>Viridiplantae</taxon>
        <taxon>Streptophyta</taxon>
        <taxon>Embryophyta</taxon>
        <taxon>Tracheophyta</taxon>
        <taxon>Spermatophyta</taxon>
        <taxon>Magnoliopsida</taxon>
        <taxon>Liliopsida</taxon>
        <taxon>Poales</taxon>
        <taxon>Poaceae</taxon>
        <taxon>PACMAD clade</taxon>
        <taxon>Panicoideae</taxon>
        <taxon>Andropogonodae</taxon>
        <taxon>Paspaleae</taxon>
        <taxon>Paspalinae</taxon>
        <taxon>Paspalum</taxon>
    </lineage>
</organism>
<proteinExistence type="predicted"/>
<keyword evidence="4" id="KW-1185">Reference proteome</keyword>
<protein>
    <submittedName>
        <fullName evidence="3">Uncharacterized protein</fullName>
    </submittedName>
</protein>
<dbReference type="EMBL" id="CP144750">
    <property type="protein sequence ID" value="WVZ79367.1"/>
    <property type="molecule type" value="Genomic_DNA"/>
</dbReference>
<evidence type="ECO:0000313" key="4">
    <source>
        <dbReference type="Proteomes" id="UP001341281"/>
    </source>
</evidence>
<feature type="region of interest" description="Disordered" evidence="1">
    <location>
        <begin position="157"/>
        <end position="185"/>
    </location>
</feature>
<reference evidence="3 4" key="1">
    <citation type="submission" date="2024-02" db="EMBL/GenBank/DDBJ databases">
        <title>High-quality chromosome-scale genome assembly of Pensacola bahiagrass (Paspalum notatum Flugge var. saurae).</title>
        <authorList>
            <person name="Vega J.M."/>
            <person name="Podio M."/>
            <person name="Orjuela J."/>
            <person name="Siena L.A."/>
            <person name="Pessino S.C."/>
            <person name="Combes M.C."/>
            <person name="Mariac C."/>
            <person name="Albertini E."/>
            <person name="Pupilli F."/>
            <person name="Ortiz J.P.A."/>
            <person name="Leblanc O."/>
        </authorList>
    </citation>
    <scope>NUCLEOTIDE SEQUENCE [LARGE SCALE GENOMIC DNA]</scope>
    <source>
        <strain evidence="3">R1</strain>
        <tissue evidence="3">Leaf</tissue>
    </source>
</reference>
<evidence type="ECO:0000256" key="1">
    <source>
        <dbReference type="SAM" id="MobiDB-lite"/>
    </source>
</evidence>